<comment type="caution">
    <text evidence="1">The sequence shown here is derived from an EMBL/GenBank/DDBJ whole genome shotgun (WGS) entry which is preliminary data.</text>
</comment>
<dbReference type="Proteomes" id="UP001054945">
    <property type="component" value="Unassembled WGS sequence"/>
</dbReference>
<accession>A0AAV4PNP7</accession>
<reference evidence="1 2" key="1">
    <citation type="submission" date="2021-06" db="EMBL/GenBank/DDBJ databases">
        <title>Caerostris extrusa draft genome.</title>
        <authorList>
            <person name="Kono N."/>
            <person name="Arakawa K."/>
        </authorList>
    </citation>
    <scope>NUCLEOTIDE SEQUENCE [LARGE SCALE GENOMIC DNA]</scope>
</reference>
<dbReference type="AlphaFoldDB" id="A0AAV4PNP7"/>
<evidence type="ECO:0000313" key="2">
    <source>
        <dbReference type="Proteomes" id="UP001054945"/>
    </source>
</evidence>
<gene>
    <name evidence="1" type="ORF">CEXT_225421</name>
</gene>
<proteinExistence type="predicted"/>
<evidence type="ECO:0000313" key="1">
    <source>
        <dbReference type="EMBL" id="GIX97758.1"/>
    </source>
</evidence>
<name>A0AAV4PNP7_CAEEX</name>
<protein>
    <submittedName>
        <fullName evidence="1">Uncharacterized protein</fullName>
    </submittedName>
</protein>
<keyword evidence="2" id="KW-1185">Reference proteome</keyword>
<dbReference type="EMBL" id="BPLR01004818">
    <property type="protein sequence ID" value="GIX97758.1"/>
    <property type="molecule type" value="Genomic_DNA"/>
</dbReference>
<organism evidence="1 2">
    <name type="scientific">Caerostris extrusa</name>
    <name type="common">Bark spider</name>
    <name type="synonym">Caerostris bankana</name>
    <dbReference type="NCBI Taxonomy" id="172846"/>
    <lineage>
        <taxon>Eukaryota</taxon>
        <taxon>Metazoa</taxon>
        <taxon>Ecdysozoa</taxon>
        <taxon>Arthropoda</taxon>
        <taxon>Chelicerata</taxon>
        <taxon>Arachnida</taxon>
        <taxon>Araneae</taxon>
        <taxon>Araneomorphae</taxon>
        <taxon>Entelegynae</taxon>
        <taxon>Araneoidea</taxon>
        <taxon>Araneidae</taxon>
        <taxon>Caerostris</taxon>
    </lineage>
</organism>
<sequence length="103" mass="12161">MNFWGTRSVQLGRVQLLQLSGLPKLLRGLWAENLIPGLITIQSYKVVGRIGDKKFVWRSRWFFKEKIIIRKFTSNKNFLQCFILQSLTSLDKVERFIDGTWEL</sequence>